<comment type="caution">
    <text evidence="1">The sequence shown here is derived from an EMBL/GenBank/DDBJ whole genome shotgun (WGS) entry which is preliminary data.</text>
</comment>
<name>A0ACC1YWW9_MELAZ</name>
<organism evidence="1 2">
    <name type="scientific">Melia azedarach</name>
    <name type="common">Chinaberry tree</name>
    <dbReference type="NCBI Taxonomy" id="155640"/>
    <lineage>
        <taxon>Eukaryota</taxon>
        <taxon>Viridiplantae</taxon>
        <taxon>Streptophyta</taxon>
        <taxon>Embryophyta</taxon>
        <taxon>Tracheophyta</taxon>
        <taxon>Spermatophyta</taxon>
        <taxon>Magnoliopsida</taxon>
        <taxon>eudicotyledons</taxon>
        <taxon>Gunneridae</taxon>
        <taxon>Pentapetalae</taxon>
        <taxon>rosids</taxon>
        <taxon>malvids</taxon>
        <taxon>Sapindales</taxon>
        <taxon>Meliaceae</taxon>
        <taxon>Melia</taxon>
    </lineage>
</organism>
<proteinExistence type="predicted"/>
<reference evidence="1 2" key="1">
    <citation type="journal article" date="2023" name="Science">
        <title>Complex scaffold remodeling in plant triterpene biosynthesis.</title>
        <authorList>
            <person name="De La Pena R."/>
            <person name="Hodgson H."/>
            <person name="Liu J.C."/>
            <person name="Stephenson M.J."/>
            <person name="Martin A.C."/>
            <person name="Owen C."/>
            <person name="Harkess A."/>
            <person name="Leebens-Mack J."/>
            <person name="Jimenez L.E."/>
            <person name="Osbourn A."/>
            <person name="Sattely E.S."/>
        </authorList>
    </citation>
    <scope>NUCLEOTIDE SEQUENCE [LARGE SCALE GENOMIC DNA]</scope>
    <source>
        <strain evidence="2">cv. JPN11</strain>
        <tissue evidence="1">Leaf</tissue>
    </source>
</reference>
<keyword evidence="2" id="KW-1185">Reference proteome</keyword>
<evidence type="ECO:0000313" key="2">
    <source>
        <dbReference type="Proteomes" id="UP001164539"/>
    </source>
</evidence>
<accession>A0ACC1YWW9</accession>
<gene>
    <name evidence="1" type="ORF">OWV82_001198</name>
</gene>
<dbReference type="EMBL" id="CM051394">
    <property type="protein sequence ID" value="KAJ4728226.1"/>
    <property type="molecule type" value="Genomic_DNA"/>
</dbReference>
<protein>
    <submittedName>
        <fullName evidence="1">Nuclear transport factor 2 (NTF2) family protein</fullName>
    </submittedName>
</protein>
<evidence type="ECO:0000313" key="1">
    <source>
        <dbReference type="EMBL" id="KAJ4728226.1"/>
    </source>
</evidence>
<dbReference type="Proteomes" id="UP001164539">
    <property type="component" value="Chromosome 1"/>
</dbReference>
<sequence>MAAAVSLGSIPYPLKTQYHCCTFQPTNCRKLYRIRCNGQNSSSNSSAKRESEPQNALLKVVWYGSELLGIAASFLRSPSNVEMPQKDLKLARDGSEAVDRAIVVETIKEDFARSYFVTGDLTLDAYEEDCEFADPAGSFKGLHRFKRNCTNFGLLINKSNMKLIKWEDFEDKGIGHWRFSCIMSFPWRPILSATGYTEYYFDENTGKVCRHVEHWNVPKMALLKQILRPSRGS</sequence>